<comment type="caution">
    <text evidence="7">The sequence shown here is derived from an EMBL/GenBank/DDBJ whole genome shotgun (WGS) entry which is preliminary data.</text>
</comment>
<keyword evidence="2 5" id="KW-0812">Transmembrane</keyword>
<dbReference type="STRING" id="1754190.A0A1Y2B1H8"/>
<dbReference type="Pfam" id="PF00003">
    <property type="entry name" value="7tm_3"/>
    <property type="match status" value="1"/>
</dbReference>
<evidence type="ECO:0000256" key="4">
    <source>
        <dbReference type="ARBA" id="ARBA00023136"/>
    </source>
</evidence>
<protein>
    <recommendedName>
        <fullName evidence="6">G-protein coupled receptors family 3 profile domain-containing protein</fullName>
    </recommendedName>
</protein>
<feature type="transmembrane region" description="Helical" evidence="5">
    <location>
        <begin position="407"/>
        <end position="426"/>
    </location>
</feature>
<dbReference type="PROSITE" id="PS50259">
    <property type="entry name" value="G_PROTEIN_RECEP_F3_4"/>
    <property type="match status" value="1"/>
</dbReference>
<feature type="transmembrane region" description="Helical" evidence="5">
    <location>
        <begin position="479"/>
        <end position="498"/>
    </location>
</feature>
<evidence type="ECO:0000313" key="7">
    <source>
        <dbReference type="EMBL" id="ORY28337.1"/>
    </source>
</evidence>
<feature type="transmembrane region" description="Helical" evidence="5">
    <location>
        <begin position="527"/>
        <end position="547"/>
    </location>
</feature>
<reference evidence="7 8" key="1">
    <citation type="submission" date="2016-08" db="EMBL/GenBank/DDBJ databases">
        <title>A Parts List for Fungal Cellulosomes Revealed by Comparative Genomics.</title>
        <authorList>
            <consortium name="DOE Joint Genome Institute"/>
            <person name="Haitjema C.H."/>
            <person name="Gilmore S.P."/>
            <person name="Henske J.K."/>
            <person name="Solomon K.V."/>
            <person name="De Groot R."/>
            <person name="Kuo A."/>
            <person name="Mondo S.J."/>
            <person name="Salamov A.A."/>
            <person name="Labutti K."/>
            <person name="Zhao Z."/>
            <person name="Chiniquy J."/>
            <person name="Barry K."/>
            <person name="Brewer H.M."/>
            <person name="Purvine S.O."/>
            <person name="Wright A.T."/>
            <person name="Boxma B."/>
            <person name="Van Alen T."/>
            <person name="Hackstein J.H."/>
            <person name="Baker S.E."/>
            <person name="Grigoriev I.V."/>
            <person name="O'Malley M.A."/>
        </authorList>
    </citation>
    <scope>NUCLEOTIDE SEQUENCE [LARGE SCALE GENOMIC DNA]</scope>
    <source>
        <strain evidence="7 8">G1</strain>
    </source>
</reference>
<evidence type="ECO:0000313" key="8">
    <source>
        <dbReference type="Proteomes" id="UP000193920"/>
    </source>
</evidence>
<gene>
    <name evidence="7" type="ORF">LY90DRAFT_90388</name>
</gene>
<feature type="transmembrane region" description="Helical" evidence="5">
    <location>
        <begin position="559"/>
        <end position="583"/>
    </location>
</feature>
<accession>A0A1Y2B1H8</accession>
<evidence type="ECO:0000259" key="6">
    <source>
        <dbReference type="PROSITE" id="PS50259"/>
    </source>
</evidence>
<organism evidence="7 8">
    <name type="scientific">Neocallimastix californiae</name>
    <dbReference type="NCBI Taxonomy" id="1754190"/>
    <lineage>
        <taxon>Eukaryota</taxon>
        <taxon>Fungi</taxon>
        <taxon>Fungi incertae sedis</taxon>
        <taxon>Chytridiomycota</taxon>
        <taxon>Chytridiomycota incertae sedis</taxon>
        <taxon>Neocallimastigomycetes</taxon>
        <taxon>Neocallimastigales</taxon>
        <taxon>Neocallimastigaceae</taxon>
        <taxon>Neocallimastix</taxon>
    </lineage>
</organism>
<sequence length="646" mass="75461">MNLKVEQWLFEPLIDQWKASKYPTSYIEQPSFIQDFFYTHHNNIFCNGFILDSSVGRALPDLEYSYVPGTSTFLGGQGIVITTKSKYQDQAFEYLELFLNSTYPFTSLLNISVTPYNNLPGKDCKQEKAQKTKKDYCNSLINTNGTYPHYYIYNNITNIIYLNYESINSEGRVRVNKEKSSNVSSLINKITDKYFQCDNYSSYNNNTITLYGKYDILLPINENKTIIVKSMQNYNEYKDSKKAKLEMCSIFDESLIKAKPMQFPYNTFSEINDFEIKSPVSLLLAHLYYKHNDTEEGTFEQIINECCDIMDYSFVPICKEDNNVKFKFSDCNYSTRLQEIQYLNCKNIDDKNLLPTTKECTYIPYLNINGIVLISMTFISVLTELTFLIIVTIYRNEKTIHISGYKYILMLIISTFILNASISVWVGETTKFKCIFKFWTMIIGINGFVCSYSIRSQIIISIYNNKDMSKKINTKKNIIVFYSSFVILQWILLFIWSFTQKGLIIKQKKLYNIGYYDYNVCSYGNKYILTMIFFIDYVFILISIISVPKGRNVPTQYNFTRNTLINSIILMFLLTLCYCMIILNIESLLAYFITIFLIIFTTLLINILYIGSKLLMIFNMDPEISLIVITNKNESRNVNNQNENEN</sequence>
<evidence type="ECO:0000256" key="3">
    <source>
        <dbReference type="ARBA" id="ARBA00022989"/>
    </source>
</evidence>
<feature type="transmembrane region" description="Helical" evidence="5">
    <location>
        <begin position="589"/>
        <end position="610"/>
    </location>
</feature>
<proteinExistence type="predicted"/>
<dbReference type="Proteomes" id="UP000193920">
    <property type="component" value="Unassembled WGS sequence"/>
</dbReference>
<keyword evidence="8" id="KW-1185">Reference proteome</keyword>
<evidence type="ECO:0000256" key="5">
    <source>
        <dbReference type="SAM" id="Phobius"/>
    </source>
</evidence>
<evidence type="ECO:0000256" key="2">
    <source>
        <dbReference type="ARBA" id="ARBA00022692"/>
    </source>
</evidence>
<feature type="transmembrane region" description="Helical" evidence="5">
    <location>
        <begin position="370"/>
        <end position="395"/>
    </location>
</feature>
<dbReference type="AlphaFoldDB" id="A0A1Y2B1H8"/>
<keyword evidence="3 5" id="KW-1133">Transmembrane helix</keyword>
<evidence type="ECO:0000256" key="1">
    <source>
        <dbReference type="ARBA" id="ARBA00004141"/>
    </source>
</evidence>
<feature type="transmembrane region" description="Helical" evidence="5">
    <location>
        <begin position="438"/>
        <end position="458"/>
    </location>
</feature>
<feature type="domain" description="G-protein coupled receptors family 3 profile" evidence="6">
    <location>
        <begin position="369"/>
        <end position="643"/>
    </location>
</feature>
<dbReference type="GO" id="GO:0004930">
    <property type="term" value="F:G protein-coupled receptor activity"/>
    <property type="evidence" value="ECO:0007669"/>
    <property type="project" value="InterPro"/>
</dbReference>
<dbReference type="EMBL" id="MCOG01000186">
    <property type="protein sequence ID" value="ORY28337.1"/>
    <property type="molecule type" value="Genomic_DNA"/>
</dbReference>
<dbReference type="GO" id="GO:0016020">
    <property type="term" value="C:membrane"/>
    <property type="evidence" value="ECO:0007669"/>
    <property type="project" value="UniProtKB-SubCell"/>
</dbReference>
<dbReference type="InterPro" id="IPR017978">
    <property type="entry name" value="GPCR_3_C"/>
</dbReference>
<comment type="subcellular location">
    <subcellularLocation>
        <location evidence="1">Membrane</location>
        <topology evidence="1">Multi-pass membrane protein</topology>
    </subcellularLocation>
</comment>
<name>A0A1Y2B1H8_9FUNG</name>
<keyword evidence="4 5" id="KW-0472">Membrane</keyword>